<accession>A0ABP6LQQ9</accession>
<keyword evidence="3" id="KW-1185">Reference proteome</keyword>
<reference evidence="3" key="1">
    <citation type="journal article" date="2019" name="Int. J. Syst. Evol. Microbiol.">
        <title>The Global Catalogue of Microorganisms (GCM) 10K type strain sequencing project: providing services to taxonomists for standard genome sequencing and annotation.</title>
        <authorList>
            <consortium name="The Broad Institute Genomics Platform"/>
            <consortium name="The Broad Institute Genome Sequencing Center for Infectious Disease"/>
            <person name="Wu L."/>
            <person name="Ma J."/>
        </authorList>
    </citation>
    <scope>NUCLEOTIDE SEQUENCE [LARGE SCALE GENOMIC DNA]</scope>
    <source>
        <strain evidence="3">JCM 14309</strain>
    </source>
</reference>
<dbReference type="EMBL" id="BAAAVT010000004">
    <property type="protein sequence ID" value="GAA3055756.1"/>
    <property type="molecule type" value="Genomic_DNA"/>
</dbReference>
<name>A0ABP6LQQ9_9MICC</name>
<comment type="caution">
    <text evidence="2">The sequence shown here is derived from an EMBL/GenBank/DDBJ whole genome shotgun (WGS) entry which is preliminary data.</text>
</comment>
<sequence length="116" mass="12481">MAAPPGAHELSTSAAGASSIAVFRRPAGDADQGRIQLRAGADGPVYEPVPGRARSEARDDARNVAGDEAELMEDTLAEDCGLRMQRRCHGLSQFWHILERRRPIRCTSTAGRRVGA</sequence>
<dbReference type="Proteomes" id="UP001500236">
    <property type="component" value="Unassembled WGS sequence"/>
</dbReference>
<feature type="region of interest" description="Disordered" evidence="1">
    <location>
        <begin position="37"/>
        <end position="66"/>
    </location>
</feature>
<gene>
    <name evidence="2" type="ORF">GCM10010529_07120</name>
</gene>
<proteinExistence type="predicted"/>
<evidence type="ECO:0000313" key="3">
    <source>
        <dbReference type="Proteomes" id="UP001500236"/>
    </source>
</evidence>
<evidence type="ECO:0000256" key="1">
    <source>
        <dbReference type="SAM" id="MobiDB-lite"/>
    </source>
</evidence>
<evidence type="ECO:0000313" key="2">
    <source>
        <dbReference type="EMBL" id="GAA3055756.1"/>
    </source>
</evidence>
<feature type="compositionally biased region" description="Basic and acidic residues" evidence="1">
    <location>
        <begin position="53"/>
        <end position="62"/>
    </location>
</feature>
<protein>
    <submittedName>
        <fullName evidence="2">Uncharacterized protein</fullName>
    </submittedName>
</protein>
<organism evidence="2 3">
    <name type="scientific">Nesterenkonia aethiopica</name>
    <dbReference type="NCBI Taxonomy" id="269144"/>
    <lineage>
        <taxon>Bacteria</taxon>
        <taxon>Bacillati</taxon>
        <taxon>Actinomycetota</taxon>
        <taxon>Actinomycetes</taxon>
        <taxon>Micrococcales</taxon>
        <taxon>Micrococcaceae</taxon>
        <taxon>Nesterenkonia</taxon>
    </lineage>
</organism>